<name>A0A4R4FBX9_9FIRM</name>
<accession>A0A4R4FBX9</accession>
<gene>
    <name evidence="4" type="ORF">E1963_14025</name>
</gene>
<dbReference type="GO" id="GO:0004034">
    <property type="term" value="F:aldose 1-epimerase activity"/>
    <property type="evidence" value="ECO:0007669"/>
    <property type="project" value="TreeGrafter"/>
</dbReference>
<protein>
    <submittedName>
        <fullName evidence="4">Galactose mutarotase</fullName>
    </submittedName>
</protein>
<dbReference type="RefSeq" id="WP_132279103.1">
    <property type="nucleotide sequence ID" value="NZ_JAOBST010000089.1"/>
</dbReference>
<dbReference type="PANTHER" id="PTHR10091:SF0">
    <property type="entry name" value="GALACTOSE MUTAROTASE"/>
    <property type="match status" value="1"/>
</dbReference>
<dbReference type="InterPro" id="IPR014718">
    <property type="entry name" value="GH-type_carb-bd"/>
</dbReference>
<dbReference type="GO" id="GO:0006006">
    <property type="term" value="P:glucose metabolic process"/>
    <property type="evidence" value="ECO:0007669"/>
    <property type="project" value="TreeGrafter"/>
</dbReference>
<dbReference type="EMBL" id="SMMX01000012">
    <property type="protein sequence ID" value="TDA21062.1"/>
    <property type="molecule type" value="Genomic_DNA"/>
</dbReference>
<keyword evidence="2" id="KW-0413">Isomerase</keyword>
<dbReference type="InterPro" id="IPR008183">
    <property type="entry name" value="Aldose_1/G6P_1-epimerase"/>
</dbReference>
<evidence type="ECO:0000313" key="4">
    <source>
        <dbReference type="EMBL" id="TDA21062.1"/>
    </source>
</evidence>
<proteinExistence type="inferred from homology"/>
<dbReference type="SUPFAM" id="SSF74650">
    <property type="entry name" value="Galactose mutarotase-like"/>
    <property type="match status" value="1"/>
</dbReference>
<keyword evidence="5" id="KW-1185">Reference proteome</keyword>
<evidence type="ECO:0000256" key="3">
    <source>
        <dbReference type="ARBA" id="ARBA00023277"/>
    </source>
</evidence>
<evidence type="ECO:0000256" key="1">
    <source>
        <dbReference type="ARBA" id="ARBA00006206"/>
    </source>
</evidence>
<dbReference type="Proteomes" id="UP000295710">
    <property type="component" value="Unassembled WGS sequence"/>
</dbReference>
<comment type="similarity">
    <text evidence="1">Belongs to the aldose epimerase family.</text>
</comment>
<dbReference type="InterPro" id="IPR011013">
    <property type="entry name" value="Gal_mutarotase_sf_dom"/>
</dbReference>
<keyword evidence="3" id="KW-0119">Carbohydrate metabolism</keyword>
<dbReference type="Gene3D" id="2.70.98.10">
    <property type="match status" value="1"/>
</dbReference>
<reference evidence="4 5" key="1">
    <citation type="journal article" date="2016" name="Nat. Microbiol.">
        <title>The Mouse Intestinal Bacterial Collection (miBC) provides host-specific insight into cultured diversity and functional potential of the gut microbiota.</title>
        <authorList>
            <person name="Lagkouvardos I."/>
            <person name="Pukall R."/>
            <person name="Abt B."/>
            <person name="Foesel B.U."/>
            <person name="Meier-Kolthoff J.P."/>
            <person name="Kumar N."/>
            <person name="Bresciani A."/>
            <person name="Martinez I."/>
            <person name="Just S."/>
            <person name="Ziegler C."/>
            <person name="Brugiroux S."/>
            <person name="Garzetti D."/>
            <person name="Wenning M."/>
            <person name="Bui T.P."/>
            <person name="Wang J."/>
            <person name="Hugenholtz F."/>
            <person name="Plugge C.M."/>
            <person name="Peterson D.A."/>
            <person name="Hornef M.W."/>
            <person name="Baines J.F."/>
            <person name="Smidt H."/>
            <person name="Walter J."/>
            <person name="Kristiansen K."/>
            <person name="Nielsen H.B."/>
            <person name="Haller D."/>
            <person name="Overmann J."/>
            <person name="Stecher B."/>
            <person name="Clavel T."/>
        </authorList>
    </citation>
    <scope>NUCLEOTIDE SEQUENCE [LARGE SCALE GENOMIC DNA]</scope>
    <source>
        <strain evidence="4 5">DSM 28560</strain>
    </source>
</reference>
<dbReference type="Pfam" id="PF01263">
    <property type="entry name" value="Aldose_epim"/>
    <property type="match status" value="1"/>
</dbReference>
<comment type="caution">
    <text evidence="4">The sequence shown here is derived from an EMBL/GenBank/DDBJ whole genome shotgun (WGS) entry which is preliminary data.</text>
</comment>
<dbReference type="GO" id="GO:0033499">
    <property type="term" value="P:galactose catabolic process via UDP-galactose, Leloir pathway"/>
    <property type="evidence" value="ECO:0007669"/>
    <property type="project" value="TreeGrafter"/>
</dbReference>
<evidence type="ECO:0000313" key="5">
    <source>
        <dbReference type="Proteomes" id="UP000295710"/>
    </source>
</evidence>
<dbReference type="CDD" id="cd09019">
    <property type="entry name" value="galactose_mutarotase_like"/>
    <property type="match status" value="1"/>
</dbReference>
<dbReference type="GO" id="GO:0005737">
    <property type="term" value="C:cytoplasm"/>
    <property type="evidence" value="ECO:0007669"/>
    <property type="project" value="TreeGrafter"/>
</dbReference>
<dbReference type="InterPro" id="IPR047215">
    <property type="entry name" value="Galactose_mutarotase-like"/>
</dbReference>
<evidence type="ECO:0000256" key="2">
    <source>
        <dbReference type="ARBA" id="ARBA00023235"/>
    </source>
</evidence>
<dbReference type="PANTHER" id="PTHR10091">
    <property type="entry name" value="ALDOSE-1-EPIMERASE"/>
    <property type="match status" value="1"/>
</dbReference>
<organism evidence="4 5">
    <name type="scientific">Extibacter muris</name>
    <dbReference type="NCBI Taxonomy" id="1796622"/>
    <lineage>
        <taxon>Bacteria</taxon>
        <taxon>Bacillati</taxon>
        <taxon>Bacillota</taxon>
        <taxon>Clostridia</taxon>
        <taxon>Lachnospirales</taxon>
        <taxon>Lachnospiraceae</taxon>
        <taxon>Extibacter</taxon>
    </lineage>
</organism>
<dbReference type="AlphaFoldDB" id="A0A4R4FBX9"/>
<sequence length="280" mass="31332">MGRYANRIKNGRFFLDGKLIQVAQNDGFHHLHGGKKGFHRYMWNPSVCMDDSGQEYVRLERLSPDGEEGVPGNLSVSVHFALNKQNELSIRFLAVSDRDTVCSLSNHMALNLDTCRSSTCMDHRLKIYGSSFAPAGCNGIPGQVLSAGHTNMDLRTEQLIRAQIVSPSAYTETFGGYDHNWFLDGGSYLRPCLSLTHPGSGRTLECFTTMPCVHLYTANSLTGSETGKYGVPYKRHCAVFTETQYAPDSVNHPEWEQPFLKVGELYDHTTVYRFSSPYLT</sequence>
<dbReference type="GO" id="GO:0030246">
    <property type="term" value="F:carbohydrate binding"/>
    <property type="evidence" value="ECO:0007669"/>
    <property type="project" value="InterPro"/>
</dbReference>